<feature type="compositionally biased region" description="Pro residues" evidence="1">
    <location>
        <begin position="117"/>
        <end position="147"/>
    </location>
</feature>
<gene>
    <name evidence="2" type="ORF">E2C01_052525</name>
</gene>
<comment type="caution">
    <text evidence="2">The sequence shown here is derived from an EMBL/GenBank/DDBJ whole genome shotgun (WGS) entry which is preliminary data.</text>
</comment>
<proteinExistence type="predicted"/>
<evidence type="ECO:0000256" key="1">
    <source>
        <dbReference type="SAM" id="MobiDB-lite"/>
    </source>
</evidence>
<accession>A0A5B7GLS1</accession>
<feature type="region of interest" description="Disordered" evidence="1">
    <location>
        <begin position="111"/>
        <end position="171"/>
    </location>
</feature>
<sequence>MCYRRDTAPAKEQQPSPATTTTTTITPPHSQGCRKASNKPRMSASHNNLLSFKPSHQKATPGVPRNAVAGRQGGRVEGWLVAGWGGVRLAFRPSIRWCGFPAPGVQYSHLLTDIHHPPPPSTPLQDPPRPVPPRPDSAPPSPAPPCPASHRPDRATHSSGGKMRPLAVCVK</sequence>
<organism evidence="2 3">
    <name type="scientific">Portunus trituberculatus</name>
    <name type="common">Swimming crab</name>
    <name type="synonym">Neptunus trituberculatus</name>
    <dbReference type="NCBI Taxonomy" id="210409"/>
    <lineage>
        <taxon>Eukaryota</taxon>
        <taxon>Metazoa</taxon>
        <taxon>Ecdysozoa</taxon>
        <taxon>Arthropoda</taxon>
        <taxon>Crustacea</taxon>
        <taxon>Multicrustacea</taxon>
        <taxon>Malacostraca</taxon>
        <taxon>Eumalacostraca</taxon>
        <taxon>Eucarida</taxon>
        <taxon>Decapoda</taxon>
        <taxon>Pleocyemata</taxon>
        <taxon>Brachyura</taxon>
        <taxon>Eubrachyura</taxon>
        <taxon>Portunoidea</taxon>
        <taxon>Portunidae</taxon>
        <taxon>Portuninae</taxon>
        <taxon>Portunus</taxon>
    </lineage>
</organism>
<feature type="region of interest" description="Disordered" evidence="1">
    <location>
        <begin position="1"/>
        <end position="72"/>
    </location>
</feature>
<name>A0A5B7GLS1_PORTR</name>
<evidence type="ECO:0000313" key="2">
    <source>
        <dbReference type="EMBL" id="MPC58519.1"/>
    </source>
</evidence>
<dbReference type="Proteomes" id="UP000324222">
    <property type="component" value="Unassembled WGS sequence"/>
</dbReference>
<dbReference type="EMBL" id="VSRR010015759">
    <property type="protein sequence ID" value="MPC58519.1"/>
    <property type="molecule type" value="Genomic_DNA"/>
</dbReference>
<evidence type="ECO:0000313" key="3">
    <source>
        <dbReference type="Proteomes" id="UP000324222"/>
    </source>
</evidence>
<reference evidence="2 3" key="1">
    <citation type="submission" date="2019-05" db="EMBL/GenBank/DDBJ databases">
        <title>Another draft genome of Portunus trituberculatus and its Hox gene families provides insights of decapod evolution.</title>
        <authorList>
            <person name="Jeong J.-H."/>
            <person name="Song I."/>
            <person name="Kim S."/>
            <person name="Choi T."/>
            <person name="Kim D."/>
            <person name="Ryu S."/>
            <person name="Kim W."/>
        </authorList>
    </citation>
    <scope>NUCLEOTIDE SEQUENCE [LARGE SCALE GENOMIC DNA]</scope>
    <source>
        <tissue evidence="2">Muscle</tissue>
    </source>
</reference>
<dbReference type="AlphaFoldDB" id="A0A5B7GLS1"/>
<keyword evidence="3" id="KW-1185">Reference proteome</keyword>
<protein>
    <submittedName>
        <fullName evidence="2">Uncharacterized protein</fullName>
    </submittedName>
</protein>